<evidence type="ECO:0000313" key="3">
    <source>
        <dbReference type="EMBL" id="MFC3932713.1"/>
    </source>
</evidence>
<gene>
    <name evidence="3" type="ORF">ACFOSE_08120</name>
</gene>
<dbReference type="EMBL" id="JBHSAC010000068">
    <property type="protein sequence ID" value="MFC3932713.1"/>
    <property type="molecule type" value="Genomic_DNA"/>
</dbReference>
<evidence type="ECO:0000313" key="4">
    <source>
        <dbReference type="Proteomes" id="UP001595901"/>
    </source>
</evidence>
<evidence type="ECO:0000256" key="1">
    <source>
        <dbReference type="SAM" id="Phobius"/>
    </source>
</evidence>
<dbReference type="Proteomes" id="UP001595901">
    <property type="component" value="Unassembled WGS sequence"/>
</dbReference>
<dbReference type="SUPFAM" id="SSF53448">
    <property type="entry name" value="Nucleotide-diphospho-sugar transferases"/>
    <property type="match status" value="1"/>
</dbReference>
<accession>A0ABV8D320</accession>
<reference evidence="4" key="1">
    <citation type="journal article" date="2019" name="Int. J. Syst. Evol. Microbiol.">
        <title>The Global Catalogue of Microorganisms (GCM) 10K type strain sequencing project: providing services to taxonomists for standard genome sequencing and annotation.</title>
        <authorList>
            <consortium name="The Broad Institute Genomics Platform"/>
            <consortium name="The Broad Institute Genome Sequencing Center for Infectious Disease"/>
            <person name="Wu L."/>
            <person name="Ma J."/>
        </authorList>
    </citation>
    <scope>NUCLEOTIDE SEQUENCE [LARGE SCALE GENOMIC DNA]</scope>
    <source>
        <strain evidence="4">CCUG 58728</strain>
    </source>
</reference>
<protein>
    <submittedName>
        <fullName evidence="3">Glycosyltransferase family 2 protein</fullName>
        <ecNumber evidence="3">2.4.-.-</ecNumber>
    </submittedName>
</protein>
<dbReference type="InterPro" id="IPR001173">
    <property type="entry name" value="Glyco_trans_2-like"/>
</dbReference>
<sequence length="308" mass="35052">MKKLSIVVPCYNEEATIQPFLAETQKVEKAMSQDLVFDYLFINDGSKDRTLEILRKTAAQFDNVHYLSFSRNFGKEAALLAGLEEAEGDLVTVMDVDLQDPPELLLSMYKKIQEGYDVIGTRRSDRKGEPVIRSLFAKTFYWLVNKISDTEMVDGARDFRLMTRQVVDSILELGEINRFSKGLFSWVGYDVSYIPYENRERVAGDTSWNFWSLLKYSIDGFINFSYAPLNLATWAGIISFLLSIFAILFVVIRYLLFGDPVSGWASTISVILFLGGLQLLALGIIGKYIAKIFLETKKRPVYIVKEKG</sequence>
<dbReference type="GO" id="GO:0016757">
    <property type="term" value="F:glycosyltransferase activity"/>
    <property type="evidence" value="ECO:0007669"/>
    <property type="project" value="UniProtKB-KW"/>
</dbReference>
<name>A0ABV8D320_9STRE</name>
<dbReference type="EC" id="2.4.-.-" evidence="3"/>
<keyword evidence="1" id="KW-1133">Transmembrane helix</keyword>
<proteinExistence type="predicted"/>
<feature type="transmembrane region" description="Helical" evidence="1">
    <location>
        <begin position="231"/>
        <end position="256"/>
    </location>
</feature>
<dbReference type="Gene3D" id="3.90.550.10">
    <property type="entry name" value="Spore Coat Polysaccharide Biosynthesis Protein SpsA, Chain A"/>
    <property type="match status" value="1"/>
</dbReference>
<keyword evidence="3" id="KW-0808">Transferase</keyword>
<dbReference type="InterPro" id="IPR050256">
    <property type="entry name" value="Glycosyltransferase_2"/>
</dbReference>
<feature type="transmembrane region" description="Helical" evidence="1">
    <location>
        <begin position="268"/>
        <end position="290"/>
    </location>
</feature>
<keyword evidence="4" id="KW-1185">Reference proteome</keyword>
<organism evidence="3 4">
    <name type="scientific">Streptococcus dentapri</name>
    <dbReference type="NCBI Taxonomy" id="573564"/>
    <lineage>
        <taxon>Bacteria</taxon>
        <taxon>Bacillati</taxon>
        <taxon>Bacillota</taxon>
        <taxon>Bacilli</taxon>
        <taxon>Lactobacillales</taxon>
        <taxon>Streptococcaceae</taxon>
        <taxon>Streptococcus</taxon>
    </lineage>
</organism>
<dbReference type="Pfam" id="PF00535">
    <property type="entry name" value="Glycos_transf_2"/>
    <property type="match status" value="1"/>
</dbReference>
<dbReference type="RefSeq" id="WP_380432320.1">
    <property type="nucleotide sequence ID" value="NZ_JBHSAC010000068.1"/>
</dbReference>
<keyword evidence="1" id="KW-0812">Transmembrane</keyword>
<comment type="caution">
    <text evidence="3">The sequence shown here is derived from an EMBL/GenBank/DDBJ whole genome shotgun (WGS) entry which is preliminary data.</text>
</comment>
<feature type="domain" description="Glycosyltransferase 2-like" evidence="2">
    <location>
        <begin position="5"/>
        <end position="169"/>
    </location>
</feature>
<dbReference type="CDD" id="cd04187">
    <property type="entry name" value="DPM1_like_bac"/>
    <property type="match status" value="1"/>
</dbReference>
<keyword evidence="1" id="KW-0472">Membrane</keyword>
<dbReference type="PANTHER" id="PTHR48090:SF8">
    <property type="entry name" value="GLYCOSYLTRANSFERASE CSBB-RELATED"/>
    <property type="match status" value="1"/>
</dbReference>
<dbReference type="InterPro" id="IPR029044">
    <property type="entry name" value="Nucleotide-diphossugar_trans"/>
</dbReference>
<keyword evidence="3" id="KW-0328">Glycosyltransferase</keyword>
<evidence type="ECO:0000259" key="2">
    <source>
        <dbReference type="Pfam" id="PF00535"/>
    </source>
</evidence>
<dbReference type="PANTHER" id="PTHR48090">
    <property type="entry name" value="UNDECAPRENYL-PHOSPHATE 4-DEOXY-4-FORMAMIDO-L-ARABINOSE TRANSFERASE-RELATED"/>
    <property type="match status" value="1"/>
</dbReference>